<protein>
    <submittedName>
        <fullName evidence="1">Uncharacterized protein</fullName>
    </submittedName>
</protein>
<proteinExistence type="predicted"/>
<dbReference type="Proteomes" id="UP000283269">
    <property type="component" value="Unassembled WGS sequence"/>
</dbReference>
<dbReference type="AlphaFoldDB" id="A0A409XJR0"/>
<organism evidence="1 2">
    <name type="scientific">Psilocybe cyanescens</name>
    <dbReference type="NCBI Taxonomy" id="93625"/>
    <lineage>
        <taxon>Eukaryota</taxon>
        <taxon>Fungi</taxon>
        <taxon>Dikarya</taxon>
        <taxon>Basidiomycota</taxon>
        <taxon>Agaricomycotina</taxon>
        <taxon>Agaricomycetes</taxon>
        <taxon>Agaricomycetidae</taxon>
        <taxon>Agaricales</taxon>
        <taxon>Agaricineae</taxon>
        <taxon>Strophariaceae</taxon>
        <taxon>Psilocybe</taxon>
    </lineage>
</organism>
<keyword evidence="2" id="KW-1185">Reference proteome</keyword>
<dbReference type="EMBL" id="NHYD01001495">
    <property type="protein sequence ID" value="PPQ90978.1"/>
    <property type="molecule type" value="Genomic_DNA"/>
</dbReference>
<dbReference type="InParanoid" id="A0A409XJR0"/>
<evidence type="ECO:0000313" key="2">
    <source>
        <dbReference type="Proteomes" id="UP000283269"/>
    </source>
</evidence>
<reference evidence="1 2" key="1">
    <citation type="journal article" date="2018" name="Evol. Lett.">
        <title>Horizontal gene cluster transfer increased hallucinogenic mushroom diversity.</title>
        <authorList>
            <person name="Reynolds H.T."/>
            <person name="Vijayakumar V."/>
            <person name="Gluck-Thaler E."/>
            <person name="Korotkin H.B."/>
            <person name="Matheny P.B."/>
            <person name="Slot J.C."/>
        </authorList>
    </citation>
    <scope>NUCLEOTIDE SEQUENCE [LARGE SCALE GENOMIC DNA]</scope>
    <source>
        <strain evidence="1 2">2631</strain>
    </source>
</reference>
<gene>
    <name evidence="1" type="ORF">CVT25_014241</name>
</gene>
<comment type="caution">
    <text evidence="1">The sequence shown here is derived from an EMBL/GenBank/DDBJ whole genome shotgun (WGS) entry which is preliminary data.</text>
</comment>
<sequence>MTLSSVDNYLRGQAADHIGASSVNSAAAVDKLSSYHFDDVLHYLRKRHGFSPLDANWHPELHASGAEFAKLVVKQQRPDLAIKNILHSKHQDSSDIAQTAVGIAIADWHNMALSPDLAYAKLPPSWDIAPTGSLVCKQTHIQLQCATSTDESHQCLYVLRPARWSKDDFQLVRRYNERHYCPSRISGGLDYDARNCFWSAKSWHSIPHCRREAIEQAHQIASGNQVDRARLSAAGF</sequence>
<evidence type="ECO:0000313" key="1">
    <source>
        <dbReference type="EMBL" id="PPQ90978.1"/>
    </source>
</evidence>
<name>A0A409XJR0_PSICY</name>
<accession>A0A409XJR0</accession>